<reference evidence="3 4" key="1">
    <citation type="submission" date="2018-04" db="EMBL/GenBank/DDBJ databases">
        <title>Pararhodobacter oceanense sp. nov., isolated from marine intertidal sediment.</title>
        <authorList>
            <person name="Wang X.-L."/>
            <person name="Du Z.-J."/>
        </authorList>
    </citation>
    <scope>NUCLEOTIDE SEQUENCE [LARGE SCALE GENOMIC DNA]</scope>
    <source>
        <strain evidence="3 4">AM505</strain>
    </source>
</reference>
<name>A0A2T8HRX9_9RHOB</name>
<proteinExistence type="predicted"/>
<keyword evidence="4" id="KW-1185">Reference proteome</keyword>
<dbReference type="Proteomes" id="UP000245911">
    <property type="component" value="Unassembled WGS sequence"/>
</dbReference>
<dbReference type="EMBL" id="QDKM01000006">
    <property type="protein sequence ID" value="PVH28153.1"/>
    <property type="molecule type" value="Genomic_DNA"/>
</dbReference>
<feature type="domain" description="DUF306" evidence="2">
    <location>
        <begin position="177"/>
        <end position="273"/>
    </location>
</feature>
<dbReference type="InterPro" id="IPR005184">
    <property type="entry name" value="DUF306_Meta_HslJ"/>
</dbReference>
<dbReference type="InterPro" id="IPR038670">
    <property type="entry name" value="HslJ-like_sf"/>
</dbReference>
<feature type="signal peptide" evidence="1">
    <location>
        <begin position="1"/>
        <end position="21"/>
    </location>
</feature>
<accession>A0A2T8HRX9</accession>
<gene>
    <name evidence="3" type="ORF">DDE20_13645</name>
</gene>
<evidence type="ECO:0000259" key="2">
    <source>
        <dbReference type="Pfam" id="PF03724"/>
    </source>
</evidence>
<feature type="chain" id="PRO_5015717781" description="DUF306 domain-containing protein" evidence="1">
    <location>
        <begin position="22"/>
        <end position="277"/>
    </location>
</feature>
<dbReference type="CDD" id="cd00257">
    <property type="entry name" value="beta-trefoil_FSCN-like"/>
    <property type="match status" value="1"/>
</dbReference>
<organism evidence="3 4">
    <name type="scientific">Pararhodobacter oceanensis</name>
    <dbReference type="NCBI Taxonomy" id="2172121"/>
    <lineage>
        <taxon>Bacteria</taxon>
        <taxon>Pseudomonadati</taxon>
        <taxon>Pseudomonadota</taxon>
        <taxon>Alphaproteobacteria</taxon>
        <taxon>Rhodobacterales</taxon>
        <taxon>Paracoccaceae</taxon>
        <taxon>Pararhodobacter</taxon>
    </lineage>
</organism>
<dbReference type="Gene3D" id="2.80.10.50">
    <property type="match status" value="1"/>
</dbReference>
<protein>
    <recommendedName>
        <fullName evidence="2">DUF306 domain-containing protein</fullName>
    </recommendedName>
</protein>
<dbReference type="Gene3D" id="2.40.128.270">
    <property type="match status" value="1"/>
</dbReference>
<evidence type="ECO:0000313" key="4">
    <source>
        <dbReference type="Proteomes" id="UP000245911"/>
    </source>
</evidence>
<comment type="caution">
    <text evidence="3">The sequence shown here is derived from an EMBL/GenBank/DDBJ whole genome shotgun (WGS) entry which is preliminary data.</text>
</comment>
<dbReference type="InterPro" id="IPR008999">
    <property type="entry name" value="Actin-crosslinking"/>
</dbReference>
<sequence length="277" mass="29958">MFFPILRAVAVALLLALPAAADTYSFQSRINGLYVGVDGAGVLSAQVGAADALVLEMVPLRGRQVAFRDPQSGRYLRAGVGQQTYLAVASPHIRGWETFEMIGSGSDIALRSVQNGLYVGTDGRATRLRAAWASRGAGQEFRITRRSGEAPQMEPQAPRQDLDFAGGWVLERLYEGGRRVALGDPALRQAQLQIGRRGGVSGDSGCNGFDARILVGSARYVVEDFLITRRRCQGETGEVERLLTRALGDAAQFNLVGAGRMEIRDASGRLRARFFRG</sequence>
<evidence type="ECO:0000256" key="1">
    <source>
        <dbReference type="SAM" id="SignalP"/>
    </source>
</evidence>
<dbReference type="AlphaFoldDB" id="A0A2T8HRX9"/>
<evidence type="ECO:0000313" key="3">
    <source>
        <dbReference type="EMBL" id="PVH28153.1"/>
    </source>
</evidence>
<keyword evidence="1" id="KW-0732">Signal</keyword>
<dbReference type="SUPFAM" id="SSF50405">
    <property type="entry name" value="Actin-crosslinking proteins"/>
    <property type="match status" value="1"/>
</dbReference>
<dbReference type="Pfam" id="PF03724">
    <property type="entry name" value="META"/>
    <property type="match status" value="1"/>
</dbReference>
<dbReference type="OrthoDB" id="8114226at2"/>
<dbReference type="RefSeq" id="WP_116559072.1">
    <property type="nucleotide sequence ID" value="NZ_QDKM01000006.1"/>
</dbReference>